<dbReference type="PANTHER" id="PTHR30093">
    <property type="entry name" value="GENERAL SECRETION PATHWAY PROTEIN G"/>
    <property type="match status" value="1"/>
</dbReference>
<dbReference type="GO" id="GO:0015628">
    <property type="term" value="P:protein secretion by the type II secretion system"/>
    <property type="evidence" value="ECO:0007669"/>
    <property type="project" value="InterPro"/>
</dbReference>
<evidence type="ECO:0000313" key="8">
    <source>
        <dbReference type="EMBL" id="TDU81362.1"/>
    </source>
</evidence>
<evidence type="ECO:0000256" key="5">
    <source>
        <dbReference type="ARBA" id="ARBA00023136"/>
    </source>
</evidence>
<proteinExistence type="predicted"/>
<keyword evidence="5 7" id="KW-0472">Membrane</keyword>
<dbReference type="GO" id="GO:0015627">
    <property type="term" value="C:type II protein secretion system complex"/>
    <property type="evidence" value="ECO:0007669"/>
    <property type="project" value="InterPro"/>
</dbReference>
<keyword evidence="3 7" id="KW-0812">Transmembrane</keyword>
<feature type="transmembrane region" description="Helical" evidence="7">
    <location>
        <begin position="12"/>
        <end position="39"/>
    </location>
</feature>
<keyword evidence="2" id="KW-0488">Methylation</keyword>
<dbReference type="NCBIfam" id="TIGR02532">
    <property type="entry name" value="IV_pilin_GFxxxE"/>
    <property type="match status" value="1"/>
</dbReference>
<dbReference type="Pfam" id="PF07963">
    <property type="entry name" value="N_methyl"/>
    <property type="match status" value="1"/>
</dbReference>
<dbReference type="InterPro" id="IPR000983">
    <property type="entry name" value="Bac_GSPG_pilin"/>
</dbReference>
<keyword evidence="9" id="KW-1185">Reference proteome</keyword>
<dbReference type="PRINTS" id="PR00813">
    <property type="entry name" value="BCTERIALGSPG"/>
</dbReference>
<evidence type="ECO:0000313" key="9">
    <source>
        <dbReference type="Proteomes" id="UP000295662"/>
    </source>
</evidence>
<evidence type="ECO:0000256" key="4">
    <source>
        <dbReference type="ARBA" id="ARBA00022989"/>
    </source>
</evidence>
<evidence type="ECO:0000256" key="7">
    <source>
        <dbReference type="SAM" id="Phobius"/>
    </source>
</evidence>
<dbReference type="RefSeq" id="WP_133793320.1">
    <property type="nucleotide sequence ID" value="NZ_SOCA01000001.1"/>
</dbReference>
<protein>
    <submittedName>
        <fullName evidence="8">Prepilin-type N-terminal cleavage/methylation domain-containing protein</fullName>
    </submittedName>
</protein>
<name>A0A4R7SQ56_9BACT</name>
<dbReference type="AlphaFoldDB" id="A0A4R7SQ56"/>
<dbReference type="Proteomes" id="UP000295662">
    <property type="component" value="Unassembled WGS sequence"/>
</dbReference>
<gene>
    <name evidence="8" type="ORF">EI77_00667</name>
</gene>
<dbReference type="OrthoDB" id="191807at2"/>
<keyword evidence="4 7" id="KW-1133">Transmembrane helix</keyword>
<dbReference type="Gene3D" id="3.30.700.10">
    <property type="entry name" value="Glycoprotein, Type 4 Pilin"/>
    <property type="match status" value="1"/>
</dbReference>
<dbReference type="GO" id="GO:0016020">
    <property type="term" value="C:membrane"/>
    <property type="evidence" value="ECO:0007669"/>
    <property type="project" value="UniProtKB-SubCell"/>
</dbReference>
<comment type="caution">
    <text evidence="8">The sequence shown here is derived from an EMBL/GenBank/DDBJ whole genome shotgun (WGS) entry which is preliminary data.</text>
</comment>
<organism evidence="8 9">
    <name type="scientific">Prosthecobacter fusiformis</name>
    <dbReference type="NCBI Taxonomy" id="48464"/>
    <lineage>
        <taxon>Bacteria</taxon>
        <taxon>Pseudomonadati</taxon>
        <taxon>Verrucomicrobiota</taxon>
        <taxon>Verrucomicrobiia</taxon>
        <taxon>Verrucomicrobiales</taxon>
        <taxon>Verrucomicrobiaceae</taxon>
        <taxon>Prosthecobacter</taxon>
    </lineage>
</organism>
<sequence>MKSHLRKPVPAGFTIIELLVVITIIALLFALTIGGFTYAQRSAARSRTTVTLNAIKSALERYNNEFGEYPAPQNAGDAIAIGDKSYSVGGAAMLYQALSGDGFDNILIAQAPSNAGPPQSNGSTEEEESKNIMLTDMPKEMWIKRDDRYFMADGFGRPFQYEKAVPVALGEDQVTINSTYDIWSYGEDEENTTARSIDTQAGGPVKDASQKWIKNW</sequence>
<dbReference type="EMBL" id="SOCA01000001">
    <property type="protein sequence ID" value="TDU81362.1"/>
    <property type="molecule type" value="Genomic_DNA"/>
</dbReference>
<dbReference type="InterPro" id="IPR012902">
    <property type="entry name" value="N_methyl_site"/>
</dbReference>
<feature type="region of interest" description="Disordered" evidence="6">
    <location>
        <begin position="109"/>
        <end position="129"/>
    </location>
</feature>
<evidence type="ECO:0000256" key="2">
    <source>
        <dbReference type="ARBA" id="ARBA00022481"/>
    </source>
</evidence>
<dbReference type="InterPro" id="IPR045584">
    <property type="entry name" value="Pilin-like"/>
</dbReference>
<accession>A0A4R7SQ56</accession>
<reference evidence="8 9" key="1">
    <citation type="submission" date="2019-03" db="EMBL/GenBank/DDBJ databases">
        <title>Genomic Encyclopedia of Archaeal and Bacterial Type Strains, Phase II (KMG-II): from individual species to whole genera.</title>
        <authorList>
            <person name="Goeker M."/>
        </authorList>
    </citation>
    <scope>NUCLEOTIDE SEQUENCE [LARGE SCALE GENOMIC DNA]</scope>
    <source>
        <strain evidence="8 9">ATCC 25309</strain>
    </source>
</reference>
<comment type="subcellular location">
    <subcellularLocation>
        <location evidence="1">Membrane</location>
        <topology evidence="1">Single-pass membrane protein</topology>
    </subcellularLocation>
</comment>
<dbReference type="PANTHER" id="PTHR30093:SF44">
    <property type="entry name" value="TYPE II SECRETION SYSTEM CORE PROTEIN G"/>
    <property type="match status" value="1"/>
</dbReference>
<feature type="compositionally biased region" description="Polar residues" evidence="6">
    <location>
        <begin position="111"/>
        <end position="123"/>
    </location>
</feature>
<evidence type="ECO:0000256" key="6">
    <source>
        <dbReference type="SAM" id="MobiDB-lite"/>
    </source>
</evidence>
<evidence type="ECO:0000256" key="1">
    <source>
        <dbReference type="ARBA" id="ARBA00004167"/>
    </source>
</evidence>
<evidence type="ECO:0000256" key="3">
    <source>
        <dbReference type="ARBA" id="ARBA00022692"/>
    </source>
</evidence>
<dbReference type="SUPFAM" id="SSF54523">
    <property type="entry name" value="Pili subunits"/>
    <property type="match status" value="1"/>
</dbReference>